<name>A0AA42C9F3_9BACT</name>
<evidence type="ECO:0000313" key="4">
    <source>
        <dbReference type="Proteomes" id="UP001163821"/>
    </source>
</evidence>
<gene>
    <name evidence="3" type="ORF">N2K84_14175</name>
</gene>
<feature type="chain" id="PRO_5041377988" evidence="1">
    <location>
        <begin position="20"/>
        <end position="380"/>
    </location>
</feature>
<reference evidence="3" key="1">
    <citation type="submission" date="2022-10" db="EMBL/GenBank/DDBJ databases">
        <title>Gaoshiqiia sediminis gen. nov., sp. nov., isolated from coastal sediment.</title>
        <authorList>
            <person name="Yu W.X."/>
            <person name="Mu D.S."/>
            <person name="Du J.Z."/>
            <person name="Liang Y.Q."/>
        </authorList>
    </citation>
    <scope>NUCLEOTIDE SEQUENCE</scope>
    <source>
        <strain evidence="3">A06</strain>
    </source>
</reference>
<evidence type="ECO:0000256" key="1">
    <source>
        <dbReference type="SAM" id="SignalP"/>
    </source>
</evidence>
<organism evidence="3 4">
    <name type="scientific">Gaoshiqia sediminis</name>
    <dbReference type="NCBI Taxonomy" id="2986998"/>
    <lineage>
        <taxon>Bacteria</taxon>
        <taxon>Pseudomonadati</taxon>
        <taxon>Bacteroidota</taxon>
        <taxon>Bacteroidia</taxon>
        <taxon>Marinilabiliales</taxon>
        <taxon>Prolixibacteraceae</taxon>
        <taxon>Gaoshiqia</taxon>
    </lineage>
</organism>
<dbReference type="Proteomes" id="UP001163821">
    <property type="component" value="Unassembled WGS sequence"/>
</dbReference>
<comment type="caution">
    <text evidence="3">The sequence shown here is derived from an EMBL/GenBank/DDBJ whole genome shotgun (WGS) entry which is preliminary data.</text>
</comment>
<sequence>MKKIVIRLTVVASLVFALAACEDDGGDVDTRLTAVSALTEPLDGKEVTLETSVGASTYFEWEYCDVDESGAAVYQIAFDKADGDFSNPVYLTSADNNGLYNNVTITHKQLNKIAGMMGIGSSETGTFKWTVFSSKGLKAMKGEEERSITITRLAGFADLPVDVYVTGEASEGGTDLAEAHQMKAVAGGEFETYTQLTAGEAFHFTDGISGTPRVFYTADGLIKENGSSSVATTGVYRITLDFNTGACTYTLVTRIGFYFCPEGNILFDLPYVGNGIFRAEDQTVTFKQEGWGRDERYKFRMFVKENGGAYPETELEWGTLNGTDSRPTPTSPESYYYLKLITNLTQWDNKWKLMGDFDGVPADYTIYLQAGQPYTHSITK</sequence>
<dbReference type="Gene3D" id="2.60.40.3620">
    <property type="match status" value="1"/>
</dbReference>
<evidence type="ECO:0000259" key="2">
    <source>
        <dbReference type="Pfam" id="PF14292"/>
    </source>
</evidence>
<dbReference type="RefSeq" id="WP_282592479.1">
    <property type="nucleotide sequence ID" value="NZ_JAPAAF010000024.1"/>
</dbReference>
<dbReference type="Pfam" id="PF14292">
    <property type="entry name" value="SusE"/>
    <property type="match status" value="1"/>
</dbReference>
<dbReference type="AlphaFoldDB" id="A0AA42C9F3"/>
<protein>
    <submittedName>
        <fullName evidence="3">SusE domain-containing protein</fullName>
    </submittedName>
</protein>
<feature type="domain" description="SusE outer membrane protein" evidence="2">
    <location>
        <begin position="36"/>
        <end position="131"/>
    </location>
</feature>
<dbReference type="PROSITE" id="PS51257">
    <property type="entry name" value="PROKAR_LIPOPROTEIN"/>
    <property type="match status" value="1"/>
</dbReference>
<keyword evidence="1" id="KW-0732">Signal</keyword>
<accession>A0AA42C9F3</accession>
<dbReference type="InterPro" id="IPR025970">
    <property type="entry name" value="SusE"/>
</dbReference>
<feature type="signal peptide" evidence="1">
    <location>
        <begin position="1"/>
        <end position="19"/>
    </location>
</feature>
<keyword evidence="4" id="KW-1185">Reference proteome</keyword>
<proteinExistence type="predicted"/>
<dbReference type="EMBL" id="JAPAAF010000024">
    <property type="protein sequence ID" value="MCW0483886.1"/>
    <property type="molecule type" value="Genomic_DNA"/>
</dbReference>
<evidence type="ECO:0000313" key="3">
    <source>
        <dbReference type="EMBL" id="MCW0483886.1"/>
    </source>
</evidence>